<feature type="transmembrane region" description="Helical" evidence="1">
    <location>
        <begin position="197"/>
        <end position="216"/>
    </location>
</feature>
<evidence type="ECO:0000313" key="4">
    <source>
        <dbReference type="Proteomes" id="UP000274756"/>
    </source>
</evidence>
<dbReference type="OrthoDB" id="10006207at2759"/>
<keyword evidence="1" id="KW-0472">Membrane</keyword>
<feature type="transmembrane region" description="Helical" evidence="1">
    <location>
        <begin position="6"/>
        <end position="24"/>
    </location>
</feature>
<protein>
    <submittedName>
        <fullName evidence="5">Cas1_AcylT domain-containing protein</fullName>
    </submittedName>
</protein>
<keyword evidence="1" id="KW-0812">Transmembrane</keyword>
<dbReference type="WBParaSite" id="DME_0000812301-mRNA-1">
    <property type="protein sequence ID" value="DME_0000812301-mRNA-1"/>
    <property type="gene ID" value="DME_0000812301"/>
</dbReference>
<gene>
    <name evidence="2" type="ORF">DME_LOCUS10259</name>
</gene>
<evidence type="ECO:0000313" key="5">
    <source>
        <dbReference type="WBParaSite" id="DME_0000812301-mRNA-1"/>
    </source>
</evidence>
<reference evidence="5" key="1">
    <citation type="submission" date="2017-02" db="UniProtKB">
        <authorList>
            <consortium name="WormBaseParasite"/>
        </authorList>
    </citation>
    <scope>IDENTIFICATION</scope>
</reference>
<evidence type="ECO:0000313" key="2">
    <source>
        <dbReference type="EMBL" id="VDN60286.1"/>
    </source>
</evidence>
<feature type="transmembrane region" description="Helical" evidence="1">
    <location>
        <begin position="94"/>
        <end position="111"/>
    </location>
</feature>
<reference evidence="2 4" key="2">
    <citation type="submission" date="2018-11" db="EMBL/GenBank/DDBJ databases">
        <authorList>
            <consortium name="Pathogen Informatics"/>
        </authorList>
    </citation>
    <scope>NUCLEOTIDE SEQUENCE [LARGE SCALE GENOMIC DNA]</scope>
</reference>
<evidence type="ECO:0000313" key="3">
    <source>
        <dbReference type="Proteomes" id="UP000038040"/>
    </source>
</evidence>
<dbReference type="EMBL" id="UYYG01001209">
    <property type="protein sequence ID" value="VDN60286.1"/>
    <property type="molecule type" value="Genomic_DNA"/>
</dbReference>
<sequence length="260" mass="30250">MFALLAILDALGCLTLGLALYFGFGNSDGVHWHLMRCVGGQFMTAAFMFFSFRKSNLETLSAYYLLRILVCHLFPFISEYYVRSNRYPFTRERFLKYWWFIWLVISITQQIRVNWVVGHTTNVLTDLENVLYQLDSITSISIGAAWLAFPKWLLNRQVNVILDESHEFCARIMGAYFLTSHIISTRALNFKKDTDRVVAIDCRTILCITVLIAQIWSQYAYTDDWSGGHWVGISLFSTWTIISSLYRIHVMLQNRKAKCD</sequence>
<proteinExistence type="predicted"/>
<keyword evidence="1" id="KW-1133">Transmembrane helix</keyword>
<accession>A0A0N4UK91</accession>
<organism evidence="3 5">
    <name type="scientific">Dracunculus medinensis</name>
    <name type="common">Guinea worm</name>
    <dbReference type="NCBI Taxonomy" id="318479"/>
    <lineage>
        <taxon>Eukaryota</taxon>
        <taxon>Metazoa</taxon>
        <taxon>Ecdysozoa</taxon>
        <taxon>Nematoda</taxon>
        <taxon>Chromadorea</taxon>
        <taxon>Rhabditida</taxon>
        <taxon>Spirurina</taxon>
        <taxon>Dracunculoidea</taxon>
        <taxon>Dracunculidae</taxon>
        <taxon>Dracunculus</taxon>
    </lineage>
</organism>
<evidence type="ECO:0000256" key="1">
    <source>
        <dbReference type="SAM" id="Phobius"/>
    </source>
</evidence>
<feature type="transmembrane region" description="Helical" evidence="1">
    <location>
        <begin position="33"/>
        <end position="52"/>
    </location>
</feature>
<dbReference type="Proteomes" id="UP000274756">
    <property type="component" value="Unassembled WGS sequence"/>
</dbReference>
<feature type="transmembrane region" description="Helical" evidence="1">
    <location>
        <begin position="64"/>
        <end position="82"/>
    </location>
</feature>
<dbReference type="Proteomes" id="UP000038040">
    <property type="component" value="Unplaced"/>
</dbReference>
<dbReference type="AlphaFoldDB" id="A0A0N4UK91"/>
<feature type="transmembrane region" description="Helical" evidence="1">
    <location>
        <begin position="131"/>
        <end position="149"/>
    </location>
</feature>
<keyword evidence="4" id="KW-1185">Reference proteome</keyword>
<feature type="transmembrane region" description="Helical" evidence="1">
    <location>
        <begin position="228"/>
        <end position="248"/>
    </location>
</feature>
<name>A0A0N4UK91_DRAME</name>